<evidence type="ECO:0000313" key="9">
    <source>
        <dbReference type="EMBL" id="OAY26291.1"/>
    </source>
</evidence>
<dbReference type="PANTHER" id="PTHR33869:SF24">
    <property type="entry name" value="CLAVATA3_ESR (CLE)-RELATED PROTEIN 33"/>
    <property type="match status" value="1"/>
</dbReference>
<evidence type="ECO:0000256" key="2">
    <source>
        <dbReference type="ARBA" id="ARBA00005416"/>
    </source>
</evidence>
<evidence type="ECO:0000256" key="7">
    <source>
        <dbReference type="SAM" id="MobiDB-lite"/>
    </source>
</evidence>
<comment type="subcellular location">
    <subcellularLocation>
        <location evidence="1">Secreted</location>
        <location evidence="1">Extracellular space</location>
    </subcellularLocation>
</comment>
<feature type="chain" id="PRO_5012203502" evidence="8">
    <location>
        <begin position="24"/>
        <end position="74"/>
    </location>
</feature>
<comment type="caution">
    <text evidence="9">The sequence shown here is derived from an EMBL/GenBank/DDBJ whole genome shotgun (WGS) entry which is preliminary data.</text>
</comment>
<organism evidence="9 10">
    <name type="scientific">Manihot esculenta</name>
    <name type="common">Cassava</name>
    <name type="synonym">Jatropha manihot</name>
    <dbReference type="NCBI Taxonomy" id="3983"/>
    <lineage>
        <taxon>Eukaryota</taxon>
        <taxon>Viridiplantae</taxon>
        <taxon>Streptophyta</taxon>
        <taxon>Embryophyta</taxon>
        <taxon>Tracheophyta</taxon>
        <taxon>Spermatophyta</taxon>
        <taxon>Magnoliopsida</taxon>
        <taxon>eudicotyledons</taxon>
        <taxon>Gunneridae</taxon>
        <taxon>Pentapetalae</taxon>
        <taxon>rosids</taxon>
        <taxon>fabids</taxon>
        <taxon>Malpighiales</taxon>
        <taxon>Euphorbiaceae</taxon>
        <taxon>Crotonoideae</taxon>
        <taxon>Manihoteae</taxon>
        <taxon>Manihot</taxon>
    </lineage>
</organism>
<dbReference type="AlphaFoldDB" id="A0A2C9U9E5"/>
<proteinExistence type="inferred from homology"/>
<dbReference type="Proteomes" id="UP000091857">
    <property type="component" value="Chromosome 16"/>
</dbReference>
<evidence type="ECO:0000256" key="1">
    <source>
        <dbReference type="ARBA" id="ARBA00004239"/>
    </source>
</evidence>
<dbReference type="EMBL" id="CM004402">
    <property type="protein sequence ID" value="OAY26291.1"/>
    <property type="molecule type" value="Genomic_DNA"/>
</dbReference>
<dbReference type="GO" id="GO:0005576">
    <property type="term" value="C:extracellular region"/>
    <property type="evidence" value="ECO:0007669"/>
    <property type="project" value="UniProtKB-SubCell"/>
</dbReference>
<dbReference type="Gramene" id="Manes.16G036000.1.v8.1">
    <property type="protein sequence ID" value="Manes.16G036000.1.v8.1.CDS.1"/>
    <property type="gene ID" value="Manes.16G036000.v8.1"/>
</dbReference>
<evidence type="ECO:0000256" key="8">
    <source>
        <dbReference type="SAM" id="SignalP"/>
    </source>
</evidence>
<keyword evidence="10" id="KW-1185">Reference proteome</keyword>
<accession>A0A2C9U9E5</accession>
<name>A0A2C9U9E5_MANES</name>
<dbReference type="GO" id="GO:0033612">
    <property type="term" value="F:receptor serine/threonine kinase binding"/>
    <property type="evidence" value="ECO:0000318"/>
    <property type="project" value="GO_Central"/>
</dbReference>
<sequence>MGKSRLVLCLIILVLVFFARSESRPLSSKAQKRNVRKLYEALNEFANSEANSRRDYPDRVSPGGPDPHHHAKDN</sequence>
<evidence type="ECO:0000256" key="6">
    <source>
        <dbReference type="ARBA" id="ARBA00023278"/>
    </source>
</evidence>
<keyword evidence="5" id="KW-0325">Glycoprotein</keyword>
<dbReference type="PANTHER" id="PTHR33869">
    <property type="entry name" value="CLAVATA3/ESR (CLE)-RELATED PROTEIN 3"/>
    <property type="match status" value="1"/>
</dbReference>
<evidence type="ECO:0000256" key="3">
    <source>
        <dbReference type="ARBA" id="ARBA00022525"/>
    </source>
</evidence>
<evidence type="ECO:0000256" key="5">
    <source>
        <dbReference type="ARBA" id="ARBA00023180"/>
    </source>
</evidence>
<evidence type="ECO:0000313" key="10">
    <source>
        <dbReference type="Proteomes" id="UP000091857"/>
    </source>
</evidence>
<protein>
    <submittedName>
        <fullName evidence="9">Uncharacterized protein</fullName>
    </submittedName>
</protein>
<keyword evidence="3" id="KW-0964">Secreted</keyword>
<feature type="region of interest" description="Disordered" evidence="7">
    <location>
        <begin position="48"/>
        <end position="74"/>
    </location>
</feature>
<dbReference type="InterPro" id="IPR039616">
    <property type="entry name" value="CLE1-4"/>
</dbReference>
<comment type="similarity">
    <text evidence="2">Belongs to the CLV3/ESR signal peptide family.</text>
</comment>
<gene>
    <name evidence="9" type="ORF">MANES_16G036000v8</name>
</gene>
<evidence type="ECO:0000256" key="4">
    <source>
        <dbReference type="ARBA" id="ARBA00022729"/>
    </source>
</evidence>
<reference evidence="10" key="1">
    <citation type="journal article" date="2016" name="Nat. Biotechnol.">
        <title>Sequencing wild and cultivated cassava and related species reveals extensive interspecific hybridization and genetic diversity.</title>
        <authorList>
            <person name="Bredeson J.V."/>
            <person name="Lyons J.B."/>
            <person name="Prochnik S.E."/>
            <person name="Wu G.A."/>
            <person name="Ha C.M."/>
            <person name="Edsinger-Gonzales E."/>
            <person name="Grimwood J."/>
            <person name="Schmutz J."/>
            <person name="Rabbi I.Y."/>
            <person name="Egesi C."/>
            <person name="Nauluvula P."/>
            <person name="Lebot V."/>
            <person name="Ndunguru J."/>
            <person name="Mkamilo G."/>
            <person name="Bart R.S."/>
            <person name="Setter T.L."/>
            <person name="Gleadow R.M."/>
            <person name="Kulakow P."/>
            <person name="Ferguson M.E."/>
            <person name="Rounsley S."/>
            <person name="Rokhsar D.S."/>
        </authorList>
    </citation>
    <scope>NUCLEOTIDE SEQUENCE [LARGE SCALE GENOMIC DNA]</scope>
    <source>
        <strain evidence="10">cv. AM560-2</strain>
    </source>
</reference>
<keyword evidence="6" id="KW-0379">Hydroxylation</keyword>
<keyword evidence="4 8" id="KW-0732">Signal</keyword>
<feature type="signal peptide" evidence="8">
    <location>
        <begin position="1"/>
        <end position="23"/>
    </location>
</feature>